<accession>A0A8I1X4L0</accession>
<comment type="caution">
    <text evidence="1">The sequence shown here is derived from an EMBL/GenBank/DDBJ whole genome shotgun (WGS) entry which is preliminary data.</text>
</comment>
<sequence>MTNLNPIKKKLSKADRKISIQNPSKLLAEFFNGVVIELDEECKYDS</sequence>
<evidence type="ECO:0000313" key="1">
    <source>
        <dbReference type="EMBL" id="MBO8222597.1"/>
    </source>
</evidence>
<organism evidence="1 2">
    <name type="scientific">Prochlorococcus marinus str. XMU1401</name>
    <dbReference type="NCBI Taxonomy" id="2052594"/>
    <lineage>
        <taxon>Bacteria</taxon>
        <taxon>Bacillati</taxon>
        <taxon>Cyanobacteriota</taxon>
        <taxon>Cyanophyceae</taxon>
        <taxon>Synechococcales</taxon>
        <taxon>Prochlorococcaceae</taxon>
        <taxon>Prochlorococcus</taxon>
    </lineage>
</organism>
<dbReference type="RefSeq" id="WP_198513531.1">
    <property type="nucleotide sequence ID" value="NZ_JAAORC010000001.1"/>
</dbReference>
<gene>
    <name evidence="1" type="ORF">HA142_03640</name>
</gene>
<dbReference type="Proteomes" id="UP000666562">
    <property type="component" value="Unassembled WGS sequence"/>
</dbReference>
<protein>
    <submittedName>
        <fullName evidence="1">Uncharacterized protein</fullName>
    </submittedName>
</protein>
<name>A0A8I1X4L0_PROMR</name>
<proteinExistence type="predicted"/>
<dbReference type="AlphaFoldDB" id="A0A8I1X4L0"/>
<reference evidence="1" key="1">
    <citation type="submission" date="2020-03" db="EMBL/GenBank/DDBJ databases">
        <title>Genome differentiation and subclade ecological adaptation of Prochlorococcus HLII clade in the global ocean.</title>
        <authorList>
            <person name="Yan W."/>
            <person name="Fen X."/>
            <person name="Zhang W."/>
        </authorList>
    </citation>
    <scope>NUCLEOTIDE SEQUENCE</scope>
    <source>
        <strain evidence="1">XMU1401</strain>
    </source>
</reference>
<evidence type="ECO:0000313" key="2">
    <source>
        <dbReference type="Proteomes" id="UP000666562"/>
    </source>
</evidence>
<dbReference type="EMBL" id="JAAORC010000001">
    <property type="protein sequence ID" value="MBO8222597.1"/>
    <property type="molecule type" value="Genomic_DNA"/>
</dbReference>